<evidence type="ECO:0000313" key="3">
    <source>
        <dbReference type="EMBL" id="MDQ0535286.1"/>
    </source>
</evidence>
<evidence type="ECO:0000313" key="4">
    <source>
        <dbReference type="Proteomes" id="UP001244552"/>
    </source>
</evidence>
<comment type="caution">
    <text evidence="3">The sequence shown here is derived from an EMBL/GenBank/DDBJ whole genome shotgun (WGS) entry which is preliminary data.</text>
</comment>
<feature type="domain" description="Inner membrane protein YgaP-like transmembrane" evidence="2">
    <location>
        <begin position="2"/>
        <end position="56"/>
    </location>
</feature>
<keyword evidence="1" id="KW-0812">Transmembrane</keyword>
<feature type="transmembrane region" description="Helical" evidence="1">
    <location>
        <begin position="32"/>
        <end position="55"/>
    </location>
</feature>
<evidence type="ECO:0000259" key="2">
    <source>
        <dbReference type="Pfam" id="PF11127"/>
    </source>
</evidence>
<reference evidence="3 4" key="1">
    <citation type="submission" date="2023-07" db="EMBL/GenBank/DDBJ databases">
        <title>Genomic Encyclopedia of Type Strains, Phase IV (KMG-IV): sequencing the most valuable type-strain genomes for metagenomic binning, comparative biology and taxonomic classification.</title>
        <authorList>
            <person name="Goeker M."/>
        </authorList>
    </citation>
    <scope>NUCLEOTIDE SEQUENCE [LARGE SCALE GENOMIC DNA]</scope>
    <source>
        <strain evidence="3 4">DSM 19922</strain>
    </source>
</reference>
<sequence length="63" mass="6409">MTIDRILPAAAGVLVLASLALSHLHSPLWLCLTAAVGAGLLQAAVTGVCPMAMVLRQVGAAFR</sequence>
<name>A0ABU0MP88_9PROT</name>
<dbReference type="Gene3D" id="6.10.140.1340">
    <property type="match status" value="1"/>
</dbReference>
<gene>
    <name evidence="3" type="ORF">QO018_004164</name>
</gene>
<protein>
    <recommendedName>
        <fullName evidence="2">Inner membrane protein YgaP-like transmembrane domain-containing protein</fullName>
    </recommendedName>
</protein>
<keyword evidence="1" id="KW-1133">Transmembrane helix</keyword>
<organism evidence="3 4">
    <name type="scientific">Azospirillum picis</name>
    <dbReference type="NCBI Taxonomy" id="488438"/>
    <lineage>
        <taxon>Bacteria</taxon>
        <taxon>Pseudomonadati</taxon>
        <taxon>Pseudomonadota</taxon>
        <taxon>Alphaproteobacteria</taxon>
        <taxon>Rhodospirillales</taxon>
        <taxon>Azospirillaceae</taxon>
        <taxon>Azospirillum</taxon>
    </lineage>
</organism>
<dbReference type="Proteomes" id="UP001244552">
    <property type="component" value="Unassembled WGS sequence"/>
</dbReference>
<keyword evidence="1" id="KW-0472">Membrane</keyword>
<accession>A0ABU0MP88</accession>
<dbReference type="Pfam" id="PF11127">
    <property type="entry name" value="YgaP-like_TM"/>
    <property type="match status" value="1"/>
</dbReference>
<dbReference type="RefSeq" id="WP_209985648.1">
    <property type="nucleotide sequence ID" value="NZ_JAGINO010000017.1"/>
</dbReference>
<proteinExistence type="predicted"/>
<keyword evidence="4" id="KW-1185">Reference proteome</keyword>
<dbReference type="EMBL" id="JAUSVU010000017">
    <property type="protein sequence ID" value="MDQ0535286.1"/>
    <property type="molecule type" value="Genomic_DNA"/>
</dbReference>
<dbReference type="InterPro" id="IPR021309">
    <property type="entry name" value="YgaP-like_TM"/>
</dbReference>
<evidence type="ECO:0000256" key="1">
    <source>
        <dbReference type="SAM" id="Phobius"/>
    </source>
</evidence>